<dbReference type="STRING" id="439292.Bsel_0029"/>
<protein>
    <submittedName>
        <fullName evidence="2">Uncharacterized protein</fullName>
    </submittedName>
</protein>
<dbReference type="KEGG" id="bse:Bsel_0029"/>
<keyword evidence="1" id="KW-1133">Transmembrane helix</keyword>
<accession>D6XV22</accession>
<feature type="transmembrane region" description="Helical" evidence="1">
    <location>
        <begin position="75"/>
        <end position="96"/>
    </location>
</feature>
<feature type="transmembrane region" description="Helical" evidence="1">
    <location>
        <begin position="32"/>
        <end position="49"/>
    </location>
</feature>
<keyword evidence="1" id="KW-0812">Transmembrane</keyword>
<evidence type="ECO:0000313" key="2">
    <source>
        <dbReference type="EMBL" id="ADH97580.1"/>
    </source>
</evidence>
<gene>
    <name evidence="2" type="ordered locus">Bsel_0029</name>
</gene>
<keyword evidence="1" id="KW-0472">Membrane</keyword>
<organism evidence="2 3">
    <name type="scientific">Bacillus selenitireducens (strain ATCC 700615 / DSM 15326 / MLS10)</name>
    <dbReference type="NCBI Taxonomy" id="439292"/>
    <lineage>
        <taxon>Bacteria</taxon>
        <taxon>Bacillati</taxon>
        <taxon>Bacillota</taxon>
        <taxon>Bacilli</taxon>
        <taxon>Bacillales</taxon>
        <taxon>Bacillaceae</taxon>
        <taxon>Salisediminibacterium</taxon>
    </lineage>
</organism>
<dbReference type="AlphaFoldDB" id="D6XV22"/>
<proteinExistence type="predicted"/>
<dbReference type="HOGENOM" id="CLU_1537017_0_0_9"/>
<sequence>MIHNRMVKRMMYIVILGVLLAGPLLIEVNRPVPYYLIVLAVFLYLFRDIQDPDRSRNRFLYKCYQQRRRSYHVNAFREGAVFLLQVSFILAVSLSGGIEPFTVYIRELWGLWIVVLVIALPLGYIRVEMNETLYEEAVQKMVENGETLRFLEEDPIERERILKNQTGDDRQPLL</sequence>
<dbReference type="Proteomes" id="UP000000271">
    <property type="component" value="Chromosome"/>
</dbReference>
<feature type="transmembrane region" description="Helical" evidence="1">
    <location>
        <begin position="108"/>
        <end position="125"/>
    </location>
</feature>
<dbReference type="EMBL" id="CP001791">
    <property type="protein sequence ID" value="ADH97580.1"/>
    <property type="molecule type" value="Genomic_DNA"/>
</dbReference>
<evidence type="ECO:0000256" key="1">
    <source>
        <dbReference type="SAM" id="Phobius"/>
    </source>
</evidence>
<reference evidence="2" key="1">
    <citation type="submission" date="2009-10" db="EMBL/GenBank/DDBJ databases">
        <title>Complete sequence of Bacillus selenitireducens MLS10.</title>
        <authorList>
            <consortium name="US DOE Joint Genome Institute"/>
            <person name="Lucas S."/>
            <person name="Copeland A."/>
            <person name="Lapidus A."/>
            <person name="Glavina del Rio T."/>
            <person name="Dalin E."/>
            <person name="Tice H."/>
            <person name="Bruce D."/>
            <person name="Goodwin L."/>
            <person name="Pitluck S."/>
            <person name="Sims D."/>
            <person name="Brettin T."/>
            <person name="Detter J.C."/>
            <person name="Han C."/>
            <person name="Larimer F."/>
            <person name="Land M."/>
            <person name="Hauser L."/>
            <person name="Kyrpides N."/>
            <person name="Ovchinnikova G."/>
            <person name="Stolz J."/>
        </authorList>
    </citation>
    <scope>NUCLEOTIDE SEQUENCE [LARGE SCALE GENOMIC DNA]</scope>
    <source>
        <strain evidence="2">MLS10</strain>
    </source>
</reference>
<name>D6XV22_BACIE</name>
<feature type="transmembrane region" description="Helical" evidence="1">
    <location>
        <begin position="9"/>
        <end position="26"/>
    </location>
</feature>
<keyword evidence="3" id="KW-1185">Reference proteome</keyword>
<evidence type="ECO:0000313" key="3">
    <source>
        <dbReference type="Proteomes" id="UP000000271"/>
    </source>
</evidence>